<evidence type="ECO:0000313" key="7">
    <source>
        <dbReference type="Proteomes" id="UP000294194"/>
    </source>
</evidence>
<feature type="domain" description="HTH tetR-type" evidence="5">
    <location>
        <begin position="15"/>
        <end position="75"/>
    </location>
</feature>
<evidence type="ECO:0000256" key="3">
    <source>
        <dbReference type="ARBA" id="ARBA00023163"/>
    </source>
</evidence>
<dbReference type="InterPro" id="IPR009057">
    <property type="entry name" value="Homeodomain-like_sf"/>
</dbReference>
<dbReference type="InterPro" id="IPR036271">
    <property type="entry name" value="Tet_transcr_reg_TetR-rel_C_sf"/>
</dbReference>
<evidence type="ECO:0000313" key="6">
    <source>
        <dbReference type="EMBL" id="TBN57173.1"/>
    </source>
</evidence>
<proteinExistence type="predicted"/>
<keyword evidence="3" id="KW-0804">Transcription</keyword>
<dbReference type="SUPFAM" id="SSF48498">
    <property type="entry name" value="Tetracyclin repressor-like, C-terminal domain"/>
    <property type="match status" value="1"/>
</dbReference>
<reference evidence="7" key="1">
    <citation type="submission" date="2019-02" db="EMBL/GenBank/DDBJ databases">
        <title>Glaciihabitans arcticus sp. nov., a psychrotolerant bacterium isolated from polar soil.</title>
        <authorList>
            <person name="Dahal R.H."/>
        </authorList>
    </citation>
    <scope>NUCLEOTIDE SEQUENCE [LARGE SCALE GENOMIC DNA]</scope>
    <source>
        <strain evidence="7">RP-3-7</strain>
    </source>
</reference>
<dbReference type="GO" id="GO:0003677">
    <property type="term" value="F:DNA binding"/>
    <property type="evidence" value="ECO:0007669"/>
    <property type="project" value="UniProtKB-UniRule"/>
</dbReference>
<sequence length="212" mass="22153">MSDPLAQSRDTYRHGDLRSALVSAGIEMARAGGPDAIVLREATRSAGVSPNAAYRHFADRQALLIVVSATAQGLVANAMFAARAAVVDSGDAVADARARLRAVGTGYLSFARTEPGLFRAAFTVPDDLSRSGDPSKAGDAGFTPFQVLSVTLDELVEVGVLPAERRPGAELLAWASVHGLGMLVIDGPLRGLTDPMIDGSIARLLEMVDRGL</sequence>
<dbReference type="SUPFAM" id="SSF46689">
    <property type="entry name" value="Homeodomain-like"/>
    <property type="match status" value="1"/>
</dbReference>
<protein>
    <submittedName>
        <fullName evidence="6">TetR/AcrR family transcriptional regulator</fullName>
    </submittedName>
</protein>
<dbReference type="Pfam" id="PF13305">
    <property type="entry name" value="TetR_C_33"/>
    <property type="match status" value="1"/>
</dbReference>
<evidence type="ECO:0000256" key="2">
    <source>
        <dbReference type="ARBA" id="ARBA00023125"/>
    </source>
</evidence>
<dbReference type="Pfam" id="PF00440">
    <property type="entry name" value="TetR_N"/>
    <property type="match status" value="1"/>
</dbReference>
<gene>
    <name evidence="6" type="ORF">EYE40_07035</name>
</gene>
<organism evidence="6 7">
    <name type="scientific">Glaciihabitans arcticus</name>
    <dbReference type="NCBI Taxonomy" id="2668039"/>
    <lineage>
        <taxon>Bacteria</taxon>
        <taxon>Bacillati</taxon>
        <taxon>Actinomycetota</taxon>
        <taxon>Actinomycetes</taxon>
        <taxon>Micrococcales</taxon>
        <taxon>Microbacteriaceae</taxon>
        <taxon>Glaciihabitans</taxon>
    </lineage>
</organism>
<keyword evidence="2 4" id="KW-0238">DNA-binding</keyword>
<dbReference type="RefSeq" id="WP_130981284.1">
    <property type="nucleotide sequence ID" value="NZ_SISG01000001.1"/>
</dbReference>
<accession>A0A4Q9GWU4</accession>
<feature type="DNA-binding region" description="H-T-H motif" evidence="4">
    <location>
        <begin position="38"/>
        <end position="57"/>
    </location>
</feature>
<dbReference type="EMBL" id="SISG01000001">
    <property type="protein sequence ID" value="TBN57173.1"/>
    <property type="molecule type" value="Genomic_DNA"/>
</dbReference>
<dbReference type="InterPro" id="IPR025996">
    <property type="entry name" value="MT1864/Rv1816-like_C"/>
</dbReference>
<dbReference type="InterPro" id="IPR001647">
    <property type="entry name" value="HTH_TetR"/>
</dbReference>
<evidence type="ECO:0000256" key="4">
    <source>
        <dbReference type="PROSITE-ProRule" id="PRU00335"/>
    </source>
</evidence>
<dbReference type="Gene3D" id="1.10.357.10">
    <property type="entry name" value="Tetracycline Repressor, domain 2"/>
    <property type="match status" value="1"/>
</dbReference>
<keyword evidence="7" id="KW-1185">Reference proteome</keyword>
<dbReference type="PROSITE" id="PS50977">
    <property type="entry name" value="HTH_TETR_2"/>
    <property type="match status" value="1"/>
</dbReference>
<name>A0A4Q9GWU4_9MICO</name>
<keyword evidence="1" id="KW-0805">Transcription regulation</keyword>
<comment type="caution">
    <text evidence="6">The sequence shown here is derived from an EMBL/GenBank/DDBJ whole genome shotgun (WGS) entry which is preliminary data.</text>
</comment>
<evidence type="ECO:0000259" key="5">
    <source>
        <dbReference type="PROSITE" id="PS50977"/>
    </source>
</evidence>
<dbReference type="Proteomes" id="UP000294194">
    <property type="component" value="Unassembled WGS sequence"/>
</dbReference>
<evidence type="ECO:0000256" key="1">
    <source>
        <dbReference type="ARBA" id="ARBA00023015"/>
    </source>
</evidence>
<dbReference type="AlphaFoldDB" id="A0A4Q9GWU4"/>